<evidence type="ECO:0000256" key="7">
    <source>
        <dbReference type="ARBA" id="ARBA00023008"/>
    </source>
</evidence>
<dbReference type="Gene3D" id="2.60.40.1520">
    <property type="entry name" value="Hemocyanin, C-terminal domain"/>
    <property type="match status" value="1"/>
</dbReference>
<evidence type="ECO:0000256" key="1">
    <source>
        <dbReference type="ARBA" id="ARBA00001973"/>
    </source>
</evidence>
<dbReference type="SUPFAM" id="SSF48056">
    <property type="entry name" value="Di-copper centre-containing domain"/>
    <property type="match status" value="1"/>
</dbReference>
<gene>
    <name evidence="11" type="ORF">RI129_013127</name>
</gene>
<dbReference type="GO" id="GO:0005576">
    <property type="term" value="C:extracellular region"/>
    <property type="evidence" value="ECO:0007669"/>
    <property type="project" value="UniProtKB-SubCell"/>
</dbReference>
<evidence type="ECO:0000313" key="12">
    <source>
        <dbReference type="Proteomes" id="UP001329430"/>
    </source>
</evidence>
<keyword evidence="5" id="KW-0479">Metal-binding</keyword>
<name>A0AAN7UZU2_9COLE</name>
<comment type="caution">
    <text evidence="11">The sequence shown here is derived from an EMBL/GenBank/DDBJ whole genome shotgun (WGS) entry which is preliminary data.</text>
</comment>
<keyword evidence="4" id="KW-0964">Secreted</keyword>
<dbReference type="InterPro" id="IPR005204">
    <property type="entry name" value="Hemocyanin_N"/>
</dbReference>
<dbReference type="EMBL" id="JAVRBK010000010">
    <property type="protein sequence ID" value="KAK5638832.1"/>
    <property type="molecule type" value="Genomic_DNA"/>
</dbReference>
<evidence type="ECO:0000256" key="9">
    <source>
        <dbReference type="ARBA" id="ARBA00023157"/>
    </source>
</evidence>
<dbReference type="Gene3D" id="1.20.1370.10">
    <property type="entry name" value="Hemocyanin, N-terminal domain"/>
    <property type="match status" value="1"/>
</dbReference>
<keyword evidence="7" id="KW-0186">Copper</keyword>
<proteinExistence type="inferred from homology"/>
<keyword evidence="9" id="KW-1015">Disulfide bond</keyword>
<dbReference type="InterPro" id="IPR008922">
    <property type="entry name" value="Di-copper_centre_dom_sf"/>
</dbReference>
<organism evidence="11 12">
    <name type="scientific">Pyrocoelia pectoralis</name>
    <dbReference type="NCBI Taxonomy" id="417401"/>
    <lineage>
        <taxon>Eukaryota</taxon>
        <taxon>Metazoa</taxon>
        <taxon>Ecdysozoa</taxon>
        <taxon>Arthropoda</taxon>
        <taxon>Hexapoda</taxon>
        <taxon>Insecta</taxon>
        <taxon>Pterygota</taxon>
        <taxon>Neoptera</taxon>
        <taxon>Endopterygota</taxon>
        <taxon>Coleoptera</taxon>
        <taxon>Polyphaga</taxon>
        <taxon>Elateriformia</taxon>
        <taxon>Elateroidea</taxon>
        <taxon>Lampyridae</taxon>
        <taxon>Lampyrinae</taxon>
        <taxon>Pyrocoelia</taxon>
    </lineage>
</organism>
<dbReference type="PRINTS" id="PR00187">
    <property type="entry name" value="HAEMOCYANIN"/>
</dbReference>
<dbReference type="PANTHER" id="PTHR11511:SF4">
    <property type="entry name" value="PHENOLOXIDASE 2-RELATED"/>
    <property type="match status" value="1"/>
</dbReference>
<dbReference type="Proteomes" id="UP001329430">
    <property type="component" value="Chromosome 10"/>
</dbReference>
<keyword evidence="6" id="KW-0560">Oxidoreductase</keyword>
<keyword evidence="12" id="KW-1185">Reference proteome</keyword>
<dbReference type="SUPFAM" id="SSF48050">
    <property type="entry name" value="Hemocyanin, N-terminal domain"/>
    <property type="match status" value="1"/>
</dbReference>
<dbReference type="InterPro" id="IPR005203">
    <property type="entry name" value="Hemocyanin_C"/>
</dbReference>
<reference evidence="11 12" key="1">
    <citation type="journal article" date="2024" name="Insects">
        <title>An Improved Chromosome-Level Genome Assembly of the Firefly Pyrocoelia pectoralis.</title>
        <authorList>
            <person name="Fu X."/>
            <person name="Meyer-Rochow V.B."/>
            <person name="Ballantyne L."/>
            <person name="Zhu X."/>
        </authorList>
    </citation>
    <scope>NUCLEOTIDE SEQUENCE [LARGE SCALE GENOMIC DNA]</scope>
    <source>
        <strain evidence="11">XCY_ONT2</strain>
    </source>
</reference>
<dbReference type="InterPro" id="IPR002227">
    <property type="entry name" value="Tyrosinase_Cu-bd"/>
</dbReference>
<protein>
    <recommendedName>
        <fullName evidence="10">Tyrosinase copper-binding domain-containing protein</fullName>
    </recommendedName>
</protein>
<dbReference type="Pfam" id="PF00372">
    <property type="entry name" value="Hemocyanin_M"/>
    <property type="match status" value="1"/>
</dbReference>
<dbReference type="InterPro" id="IPR013788">
    <property type="entry name" value="Hemocyanin/hexamerin"/>
</dbReference>
<dbReference type="InterPro" id="IPR036697">
    <property type="entry name" value="Hemocyanin_N_sf"/>
</dbReference>
<evidence type="ECO:0000313" key="11">
    <source>
        <dbReference type="EMBL" id="KAK5638832.1"/>
    </source>
</evidence>
<dbReference type="GO" id="GO:0046872">
    <property type="term" value="F:metal ion binding"/>
    <property type="evidence" value="ECO:0007669"/>
    <property type="project" value="UniProtKB-KW"/>
</dbReference>
<dbReference type="GO" id="GO:0006582">
    <property type="term" value="P:melanin metabolic process"/>
    <property type="evidence" value="ECO:0007669"/>
    <property type="project" value="UniProtKB-ARBA"/>
</dbReference>
<evidence type="ECO:0000256" key="4">
    <source>
        <dbReference type="ARBA" id="ARBA00022525"/>
    </source>
</evidence>
<dbReference type="Gene3D" id="1.10.1280.10">
    <property type="entry name" value="Di-copper center containing domain from catechol oxidase"/>
    <property type="match status" value="2"/>
</dbReference>
<dbReference type="InterPro" id="IPR014756">
    <property type="entry name" value="Ig_E-set"/>
</dbReference>
<evidence type="ECO:0000256" key="3">
    <source>
        <dbReference type="ARBA" id="ARBA00009928"/>
    </source>
</evidence>
<evidence type="ECO:0000256" key="8">
    <source>
        <dbReference type="ARBA" id="ARBA00023033"/>
    </source>
</evidence>
<dbReference type="SUPFAM" id="SSF81296">
    <property type="entry name" value="E set domains"/>
    <property type="match status" value="1"/>
</dbReference>
<keyword evidence="8" id="KW-0503">Monooxygenase</keyword>
<comment type="similarity">
    <text evidence="3">Belongs to the tyrosinase family.</text>
</comment>
<dbReference type="AlphaFoldDB" id="A0AAN7UZU2"/>
<dbReference type="PROSITE" id="PS00498">
    <property type="entry name" value="TYROSINASE_2"/>
    <property type="match status" value="1"/>
</dbReference>
<dbReference type="FunFam" id="2.60.40.1520:FF:000001">
    <property type="entry name" value="Hemocyanin subunit 2"/>
    <property type="match status" value="1"/>
</dbReference>
<evidence type="ECO:0000256" key="5">
    <source>
        <dbReference type="ARBA" id="ARBA00022723"/>
    </source>
</evidence>
<dbReference type="InterPro" id="IPR037020">
    <property type="entry name" value="Hemocyanin_C_sf"/>
</dbReference>
<dbReference type="InterPro" id="IPR000896">
    <property type="entry name" value="Hemocyanin/hexamerin_mid_dom"/>
</dbReference>
<accession>A0AAN7UZU2</accession>
<dbReference type="PROSITE" id="PS00210">
    <property type="entry name" value="HEMOCYANIN_2"/>
    <property type="match status" value="1"/>
</dbReference>
<dbReference type="PROSITE" id="PS00209">
    <property type="entry name" value="HEMOCYANIN_1"/>
    <property type="match status" value="1"/>
</dbReference>
<comment type="cofactor">
    <cofactor evidence="1">
        <name>Cu(2+)</name>
        <dbReference type="ChEBI" id="CHEBI:29036"/>
    </cofactor>
</comment>
<evidence type="ECO:0000256" key="6">
    <source>
        <dbReference type="ARBA" id="ARBA00023002"/>
    </source>
</evidence>
<evidence type="ECO:0000259" key="10">
    <source>
        <dbReference type="PROSITE" id="PS00498"/>
    </source>
</evidence>
<dbReference type="PANTHER" id="PTHR11511">
    <property type="entry name" value="LARVAL STORAGE PROTEIN/PHENOLOXIDASE"/>
    <property type="match status" value="1"/>
</dbReference>
<comment type="subcellular location">
    <subcellularLocation>
        <location evidence="2">Secreted</location>
    </subcellularLocation>
</comment>
<feature type="domain" description="Tyrosinase copper-binding" evidence="10">
    <location>
        <begin position="378"/>
        <end position="389"/>
    </location>
</feature>
<dbReference type="Pfam" id="PF03723">
    <property type="entry name" value="Hemocyanin_C"/>
    <property type="match status" value="1"/>
</dbReference>
<sequence length="647" mass="75104">MAQKKNLLYLLENPTEPAYIPKGDNKVVFDIPTDYIADCYKYVGVQLFNRFGEEATERIPVKEISLPKLEDIMKLPRQANFSLFIPFHRKISGQLIDIFMGMKTLEDLQSMAVYARDRVNPYLFNYCLSVVLLHRKDTQDLDVPSVIESFPDKFFDSQILNKVREHANIVPIGSRTPIEVPIDFTASNEEVEHRMAYWREDIGFNLHHYHWHLVYPFNGPRELVNKNRRGELFYYMHQQIIARYNFERLSYFPKLGSSIAGRPYLPRVANQSIKDLNREQDQIKADVALMEQWRDRIFAAIHSGMVEDEAGKSIRLTELEGTDVLGNLIESSSKSPNKSFYGDLHNFGHVFLAYVHDPDNRHLESFGVLGDHTTAARDPVFYTWHAYIDDIFRQFKETLPSYPSQGASENVLSTFWQQSDLNLTRGMDFQPRGPVFIRFTHLQHQPFTYYITVNNTGCVRQGTCRIFIAPATDEEGKPWLFRHQRTMFVELDKFVVNLQPGQNTIVRRSDQSSLTIPFERTFRNLETNRPGEGTDAVEQFNFCGCGWPHHLLIPKGTPEGKASHLFVMISDYKYDRVEQDTNVPCTEGSSYCGIKDKLYPDRRCMGYPFDRAPRKGVSTLQQFLTPNMIVKPVIIRFTNRTIRKQQN</sequence>
<dbReference type="Pfam" id="PF03722">
    <property type="entry name" value="Hemocyanin_N"/>
    <property type="match status" value="1"/>
</dbReference>
<dbReference type="GO" id="GO:0004503">
    <property type="term" value="F:tyrosinase activity"/>
    <property type="evidence" value="ECO:0007669"/>
    <property type="project" value="UniProtKB-ARBA"/>
</dbReference>
<evidence type="ECO:0000256" key="2">
    <source>
        <dbReference type="ARBA" id="ARBA00004613"/>
    </source>
</evidence>